<dbReference type="Pfam" id="PF03155">
    <property type="entry name" value="Alg6_Alg8"/>
    <property type="match status" value="1"/>
</dbReference>
<accession>A0A9N9RML0</accession>
<feature type="transmembrane region" description="Helical" evidence="10">
    <location>
        <begin position="388"/>
        <end position="405"/>
    </location>
</feature>
<sequence length="484" mass="56969">MFYEFLFISSLKILFLPAYYSTDFFVHRNWLAITSNRSISQWYYEETSVWTLDYPPFFAYFEYVLSFAAKLFDDQMLKVENIDYVSFNTVLFQRLSVIFTDIIYFFGVWQCTKYVKGNRRIHHSLLLLGNIGLIYVDHIHFQYNGILFGILLLSCGNMIQKKYLKSAFYYALLLNMKHIFIYIAPVYILYLLRHYCFSSKNTVIINTLKLGSIVLTVTAISFGPFIEHLPQLLSRLFPFKRGLTHAYWAPNFWAMYNMLDKVLSIILNVRISNSSTGGLVQEQFYSVLPQITPKITFIITTISMIPCCIKILRNREDSVANFLKPLTICAACSFMFGWHVHEKAILMILIPIQILSSNCVSEMNSSFFLAVFGLYSLTPLLYSKELIILKLSLFVLYIMINYYILKQNSYPKLLVIEKIYCFGLFLLPIYEFILQYLLKFDHKLPFMPLMLTSVYCGIGMFYFWVKYYFEYMLSRNIESPNKIK</sequence>
<organism evidence="11 12">
    <name type="scientific">Chironomus riparius</name>
    <dbReference type="NCBI Taxonomy" id="315576"/>
    <lineage>
        <taxon>Eukaryota</taxon>
        <taxon>Metazoa</taxon>
        <taxon>Ecdysozoa</taxon>
        <taxon>Arthropoda</taxon>
        <taxon>Hexapoda</taxon>
        <taxon>Insecta</taxon>
        <taxon>Pterygota</taxon>
        <taxon>Neoptera</taxon>
        <taxon>Endopterygota</taxon>
        <taxon>Diptera</taxon>
        <taxon>Nematocera</taxon>
        <taxon>Chironomoidea</taxon>
        <taxon>Chironomidae</taxon>
        <taxon>Chironominae</taxon>
        <taxon>Chironomus</taxon>
    </lineage>
</organism>
<evidence type="ECO:0000256" key="4">
    <source>
        <dbReference type="ARBA" id="ARBA00022676"/>
    </source>
</evidence>
<keyword evidence="12" id="KW-1185">Reference proteome</keyword>
<dbReference type="GO" id="GO:0042283">
    <property type="term" value="F:dolichyl pyrophosphate Glc1Man9GlcNAc2 alpha-1,3-glucosyltransferase activity"/>
    <property type="evidence" value="ECO:0007669"/>
    <property type="project" value="TreeGrafter"/>
</dbReference>
<keyword evidence="4 10" id="KW-0328">Glycosyltransferase</keyword>
<gene>
    <name evidence="11" type="ORF">CHIRRI_LOCUS2247</name>
</gene>
<feature type="transmembrane region" description="Helical" evidence="10">
    <location>
        <begin position="444"/>
        <end position="465"/>
    </location>
</feature>
<evidence type="ECO:0000256" key="1">
    <source>
        <dbReference type="ARBA" id="ARBA00004477"/>
    </source>
</evidence>
<reference evidence="11" key="2">
    <citation type="submission" date="2022-10" db="EMBL/GenBank/DDBJ databases">
        <authorList>
            <consortium name="ENA_rothamsted_submissions"/>
            <consortium name="culmorum"/>
            <person name="King R."/>
        </authorList>
    </citation>
    <scope>NUCLEOTIDE SEQUENCE</scope>
</reference>
<dbReference type="GO" id="GO:0006487">
    <property type="term" value="P:protein N-linked glycosylation"/>
    <property type="evidence" value="ECO:0007669"/>
    <property type="project" value="TreeGrafter"/>
</dbReference>
<reference evidence="11" key="1">
    <citation type="submission" date="2022-01" db="EMBL/GenBank/DDBJ databases">
        <authorList>
            <person name="King R."/>
        </authorList>
    </citation>
    <scope>NUCLEOTIDE SEQUENCE</scope>
</reference>
<dbReference type="InterPro" id="IPR004856">
    <property type="entry name" value="Glyco_trans_ALG6/ALG8"/>
</dbReference>
<feature type="transmembrane region" description="Helical" evidence="10">
    <location>
        <begin position="417"/>
        <end position="438"/>
    </location>
</feature>
<dbReference type="EC" id="2.4.1.-" evidence="10"/>
<dbReference type="Proteomes" id="UP001153620">
    <property type="component" value="Chromosome 1"/>
</dbReference>
<feature type="transmembrane region" description="Helical" evidence="10">
    <location>
        <begin position="91"/>
        <end position="109"/>
    </location>
</feature>
<keyword evidence="8 10" id="KW-1133">Transmembrane helix</keyword>
<dbReference type="EMBL" id="OU895877">
    <property type="protein sequence ID" value="CAG9799278.1"/>
    <property type="molecule type" value="Genomic_DNA"/>
</dbReference>
<dbReference type="GO" id="GO:0005789">
    <property type="term" value="C:endoplasmic reticulum membrane"/>
    <property type="evidence" value="ECO:0007669"/>
    <property type="project" value="UniProtKB-SubCell"/>
</dbReference>
<evidence type="ECO:0000256" key="9">
    <source>
        <dbReference type="ARBA" id="ARBA00023136"/>
    </source>
</evidence>
<feature type="transmembrane region" description="Helical" evidence="10">
    <location>
        <begin position="204"/>
        <end position="226"/>
    </location>
</feature>
<feature type="transmembrane region" description="Helical" evidence="10">
    <location>
        <begin position="319"/>
        <end position="338"/>
    </location>
</feature>
<keyword evidence="5 10" id="KW-0808">Transferase</keyword>
<dbReference type="PANTHER" id="PTHR12413:SF2">
    <property type="entry name" value="DOLICHYL PYROPHOSPHATE GLC1MAN9GLCNAC2 ALPHA-1,3-GLUCOSYLTRANSFERASE-RELATED"/>
    <property type="match status" value="1"/>
</dbReference>
<evidence type="ECO:0000256" key="5">
    <source>
        <dbReference type="ARBA" id="ARBA00022679"/>
    </source>
</evidence>
<comment type="subcellular location">
    <subcellularLocation>
        <location evidence="1 10">Endoplasmic reticulum membrane</location>
        <topology evidence="1 10">Multi-pass membrane protein</topology>
    </subcellularLocation>
</comment>
<evidence type="ECO:0000313" key="12">
    <source>
        <dbReference type="Proteomes" id="UP001153620"/>
    </source>
</evidence>
<comment type="similarity">
    <text evidence="3 10">Belongs to the ALG6/ALG8 glucosyltransferase family.</text>
</comment>
<feature type="transmembrane region" description="Helical" evidence="10">
    <location>
        <begin position="291"/>
        <end position="312"/>
    </location>
</feature>
<comment type="pathway">
    <text evidence="2 10">Protein modification; protein glycosylation.</text>
</comment>
<evidence type="ECO:0000313" key="11">
    <source>
        <dbReference type="EMBL" id="CAG9799278.1"/>
    </source>
</evidence>
<evidence type="ECO:0000256" key="10">
    <source>
        <dbReference type="RuleBase" id="RU363110"/>
    </source>
</evidence>
<keyword evidence="7 10" id="KW-0256">Endoplasmic reticulum</keyword>
<evidence type="ECO:0000256" key="7">
    <source>
        <dbReference type="ARBA" id="ARBA00022824"/>
    </source>
</evidence>
<keyword evidence="9 10" id="KW-0472">Membrane</keyword>
<proteinExistence type="inferred from homology"/>
<protein>
    <recommendedName>
        <fullName evidence="10">Alpha-1,3-glucosyltransferase</fullName>
        <ecNumber evidence="10">2.4.1.-</ecNumber>
    </recommendedName>
</protein>
<evidence type="ECO:0000256" key="6">
    <source>
        <dbReference type="ARBA" id="ARBA00022692"/>
    </source>
</evidence>
<evidence type="ECO:0000256" key="2">
    <source>
        <dbReference type="ARBA" id="ARBA00004922"/>
    </source>
</evidence>
<name>A0A9N9RML0_9DIPT</name>
<dbReference type="OrthoDB" id="1689333at2759"/>
<evidence type="ECO:0000256" key="8">
    <source>
        <dbReference type="ARBA" id="ARBA00022989"/>
    </source>
</evidence>
<feature type="transmembrane region" description="Helical" evidence="10">
    <location>
        <begin position="167"/>
        <end position="192"/>
    </location>
</feature>
<dbReference type="AlphaFoldDB" id="A0A9N9RML0"/>
<feature type="transmembrane region" description="Helical" evidence="10">
    <location>
        <begin position="121"/>
        <end position="136"/>
    </location>
</feature>
<evidence type="ECO:0000256" key="3">
    <source>
        <dbReference type="ARBA" id="ARBA00008715"/>
    </source>
</evidence>
<keyword evidence="6 10" id="KW-0812">Transmembrane</keyword>
<dbReference type="PANTHER" id="PTHR12413">
    <property type="entry name" value="DOLICHYL GLYCOSYLTRANSFERASE"/>
    <property type="match status" value="1"/>
</dbReference>